<dbReference type="Pfam" id="PF23713">
    <property type="entry name" value="WHD_Egal"/>
    <property type="match status" value="3"/>
</dbReference>
<feature type="region of interest" description="Disordered" evidence="1">
    <location>
        <begin position="529"/>
        <end position="574"/>
    </location>
</feature>
<reference evidence="5" key="1">
    <citation type="submission" date="2017-02" db="UniProtKB">
        <authorList>
            <consortium name="WormBaseParasite"/>
        </authorList>
    </citation>
    <scope>IDENTIFICATION</scope>
</reference>
<dbReference type="OrthoDB" id="26838at2759"/>
<feature type="compositionally biased region" description="Pro residues" evidence="1">
    <location>
        <begin position="529"/>
        <end position="539"/>
    </location>
</feature>
<dbReference type="PANTHER" id="PTHR46628:SF1">
    <property type="entry name" value="PIRNA BIOGENESIS PROTEIN EXD1"/>
    <property type="match status" value="1"/>
</dbReference>
<dbReference type="Proteomes" id="UP000274131">
    <property type="component" value="Unassembled WGS sequence"/>
</dbReference>
<protein>
    <submittedName>
        <fullName evidence="5">3'-5' exonuclease domain-containing protein</fullName>
    </submittedName>
</protein>
<evidence type="ECO:0000256" key="1">
    <source>
        <dbReference type="SAM" id="MobiDB-lite"/>
    </source>
</evidence>
<dbReference type="GO" id="GO:0034587">
    <property type="term" value="P:piRNA processing"/>
    <property type="evidence" value="ECO:0007669"/>
    <property type="project" value="TreeGrafter"/>
</dbReference>
<dbReference type="InterPro" id="IPR052144">
    <property type="entry name" value="piRNA_biogenesis_EXD1"/>
</dbReference>
<evidence type="ECO:0000313" key="4">
    <source>
        <dbReference type="Proteomes" id="UP000274131"/>
    </source>
</evidence>
<dbReference type="SUPFAM" id="SSF53098">
    <property type="entry name" value="Ribonuclease H-like"/>
    <property type="match status" value="1"/>
</dbReference>
<dbReference type="SMART" id="SM00474">
    <property type="entry name" value="35EXOc"/>
    <property type="match status" value="1"/>
</dbReference>
<dbReference type="STRING" id="51028.A0A0N4VMI9"/>
<sequence>MDEAKNMALLFFMDHLMQKNGHRTIHDLSCQFGARGFTAEMRNAVGTTQEGLTEFLSQHPSLFIVEGDQVWLKGFGDITAKNNPLLQATANGRNRDYEKEAVEFFEAKLQKFAIIFCQNKRTKKKSKRNKIILVLQIKSLLGHRSQAAPEIRLVSGRHLKDFCEFLQAQTEHFVVEGDRVRLKNMPEPSSGGIELDDEGKPLAGVKAKQAAVEYLKSVLEQNEEQPIPMDVFYQKFCDRFSHTVRQEVATNPKELLQFLKLNRNVFFIRSNKVSLVKNRPSEDGSESGSTEGSELEQINGAMSNQNALSNVTLVKALKPAQDAITLINADIEAMEEKVIGLDFKTVTLGMQGDEFLSLIVIATPNRIAAFDLVHSDIILLESGVKEILESEKVVKIMHEARRIASLLAHRYAVNLRRIFDTQVAHTILQHEKFGKALSEMRSISFLNLQRVYYPQSIMMSDATPRKLSQMPSWGQRPITDEMLMTIVEEAHCLLTVFYRMMNNLIPNHLRPLFEEKCIEAVIAIPNRPPPIPAQNPAPPTFRNNRRGNASPITNGVFSPQVPSQRQTSDASTQTFSTGEINVINVYYES</sequence>
<proteinExistence type="predicted"/>
<dbReference type="GO" id="GO:0003676">
    <property type="term" value="F:nucleic acid binding"/>
    <property type="evidence" value="ECO:0007669"/>
    <property type="project" value="InterPro"/>
</dbReference>
<evidence type="ECO:0000313" key="5">
    <source>
        <dbReference type="WBParaSite" id="EVEC_0001214701-mRNA-1"/>
    </source>
</evidence>
<organism evidence="5">
    <name type="scientific">Enterobius vermicularis</name>
    <name type="common">Human pinworm</name>
    <dbReference type="NCBI Taxonomy" id="51028"/>
    <lineage>
        <taxon>Eukaryota</taxon>
        <taxon>Metazoa</taxon>
        <taxon>Ecdysozoa</taxon>
        <taxon>Nematoda</taxon>
        <taxon>Chromadorea</taxon>
        <taxon>Rhabditida</taxon>
        <taxon>Spirurina</taxon>
        <taxon>Oxyuridomorpha</taxon>
        <taxon>Oxyuroidea</taxon>
        <taxon>Oxyuridae</taxon>
        <taxon>Enterobius</taxon>
    </lineage>
</organism>
<dbReference type="InterPro" id="IPR036397">
    <property type="entry name" value="RNaseH_sf"/>
</dbReference>
<dbReference type="GO" id="GO:0008408">
    <property type="term" value="F:3'-5' exonuclease activity"/>
    <property type="evidence" value="ECO:0007669"/>
    <property type="project" value="InterPro"/>
</dbReference>
<dbReference type="CDD" id="cd06148">
    <property type="entry name" value="Egl_like_exo"/>
    <property type="match status" value="1"/>
</dbReference>
<dbReference type="Gene3D" id="3.30.420.10">
    <property type="entry name" value="Ribonuclease H-like superfamily/Ribonuclease H"/>
    <property type="match status" value="1"/>
</dbReference>
<dbReference type="InterPro" id="IPR012337">
    <property type="entry name" value="RNaseH-like_sf"/>
</dbReference>
<keyword evidence="4" id="KW-1185">Reference proteome</keyword>
<dbReference type="EMBL" id="UXUI01011959">
    <property type="protein sequence ID" value="VDD96634.1"/>
    <property type="molecule type" value="Genomic_DNA"/>
</dbReference>
<accession>A0A0N4VMI9</accession>
<dbReference type="GO" id="GO:1990923">
    <property type="term" value="C:PET complex"/>
    <property type="evidence" value="ECO:0007669"/>
    <property type="project" value="TreeGrafter"/>
</dbReference>
<dbReference type="Pfam" id="PF01612">
    <property type="entry name" value="DNA_pol_A_exo1"/>
    <property type="match status" value="1"/>
</dbReference>
<evidence type="ECO:0000313" key="3">
    <source>
        <dbReference type="EMBL" id="VDD96634.1"/>
    </source>
</evidence>
<dbReference type="PANTHER" id="PTHR46628">
    <property type="entry name" value="PIRNA BIOGENESIS PROTEIN EXD1"/>
    <property type="match status" value="1"/>
</dbReference>
<feature type="compositionally biased region" description="Polar residues" evidence="1">
    <location>
        <begin position="546"/>
        <end position="574"/>
    </location>
</feature>
<reference evidence="3 4" key="2">
    <citation type="submission" date="2018-10" db="EMBL/GenBank/DDBJ databases">
        <authorList>
            <consortium name="Pathogen Informatics"/>
        </authorList>
    </citation>
    <scope>NUCLEOTIDE SEQUENCE [LARGE SCALE GENOMIC DNA]</scope>
</reference>
<dbReference type="InterPro" id="IPR002562">
    <property type="entry name" value="3'-5'_exonuclease_dom"/>
</dbReference>
<dbReference type="InterPro" id="IPR056589">
    <property type="entry name" value="WH_Egal-1"/>
</dbReference>
<dbReference type="AlphaFoldDB" id="A0A0N4VMI9"/>
<feature type="domain" description="3'-5' exonuclease" evidence="2">
    <location>
        <begin position="311"/>
        <end position="505"/>
    </location>
</feature>
<evidence type="ECO:0000259" key="2">
    <source>
        <dbReference type="SMART" id="SM00474"/>
    </source>
</evidence>
<gene>
    <name evidence="3" type="ORF">EVEC_LOCUS11385</name>
</gene>
<name>A0A0N4VMI9_ENTVE</name>
<dbReference type="WBParaSite" id="EVEC_0001214701-mRNA-1">
    <property type="protein sequence ID" value="EVEC_0001214701-mRNA-1"/>
    <property type="gene ID" value="EVEC_0001214701"/>
</dbReference>